<dbReference type="InterPro" id="IPR035986">
    <property type="entry name" value="PKD_dom_sf"/>
</dbReference>
<evidence type="ECO:0000259" key="2">
    <source>
        <dbReference type="PROSITE" id="PS50093"/>
    </source>
</evidence>
<name>A0A328YJG7_9FLAO</name>
<dbReference type="EMBL" id="QLSZ01000004">
    <property type="protein sequence ID" value="RAR72935.1"/>
    <property type="molecule type" value="Genomic_DNA"/>
</dbReference>
<dbReference type="AlphaFoldDB" id="A0A328YJG7"/>
<feature type="chain" id="PRO_5016290411" description="PKD domain-containing protein" evidence="1">
    <location>
        <begin position="22"/>
        <end position="360"/>
    </location>
</feature>
<evidence type="ECO:0000313" key="3">
    <source>
        <dbReference type="EMBL" id="RAR72935.1"/>
    </source>
</evidence>
<keyword evidence="1" id="KW-0732">Signal</keyword>
<comment type="caution">
    <text evidence="3">The sequence shown here is derived from an EMBL/GenBank/DDBJ whole genome shotgun (WGS) entry which is preliminary data.</text>
</comment>
<dbReference type="SUPFAM" id="SSF49299">
    <property type="entry name" value="PKD domain"/>
    <property type="match status" value="1"/>
</dbReference>
<reference evidence="3 4" key="1">
    <citation type="submission" date="2018-06" db="EMBL/GenBank/DDBJ databases">
        <title>Genomic Encyclopedia of Archaeal and Bacterial Type Strains, Phase II (KMG-II): from individual species to whole genera.</title>
        <authorList>
            <person name="Goeker M."/>
        </authorList>
    </citation>
    <scope>NUCLEOTIDE SEQUENCE [LARGE SCALE GENOMIC DNA]</scope>
    <source>
        <strain evidence="3 4">DSM 25663</strain>
    </source>
</reference>
<dbReference type="Gene3D" id="2.60.40.10">
    <property type="entry name" value="Immunoglobulins"/>
    <property type="match status" value="1"/>
</dbReference>
<dbReference type="PROSITE" id="PS50093">
    <property type="entry name" value="PKD"/>
    <property type="match status" value="1"/>
</dbReference>
<organism evidence="3 4">
    <name type="scientific">Flavobacterium aciduliphilum</name>
    <dbReference type="NCBI Taxonomy" id="1101402"/>
    <lineage>
        <taxon>Bacteria</taxon>
        <taxon>Pseudomonadati</taxon>
        <taxon>Bacteroidota</taxon>
        <taxon>Flavobacteriia</taxon>
        <taxon>Flavobacteriales</taxon>
        <taxon>Flavobacteriaceae</taxon>
        <taxon>Flavobacterium</taxon>
    </lineage>
</organism>
<dbReference type="Proteomes" id="UP000248840">
    <property type="component" value="Unassembled WGS sequence"/>
</dbReference>
<protein>
    <recommendedName>
        <fullName evidence="2">PKD domain-containing protein</fullName>
    </recommendedName>
</protein>
<keyword evidence="4" id="KW-1185">Reference proteome</keyword>
<dbReference type="InterPro" id="IPR013783">
    <property type="entry name" value="Ig-like_fold"/>
</dbReference>
<dbReference type="PROSITE" id="PS51257">
    <property type="entry name" value="PROKAR_LIPOPROTEIN"/>
    <property type="match status" value="1"/>
</dbReference>
<gene>
    <name evidence="3" type="ORF">CLV55_104196</name>
</gene>
<dbReference type="Gene3D" id="2.60.120.260">
    <property type="entry name" value="Galactose-binding domain-like"/>
    <property type="match status" value="1"/>
</dbReference>
<accession>A0A328YJG7</accession>
<evidence type="ECO:0000256" key="1">
    <source>
        <dbReference type="SAM" id="SignalP"/>
    </source>
</evidence>
<dbReference type="InterPro" id="IPR000601">
    <property type="entry name" value="PKD_dom"/>
</dbReference>
<sequence length="360" mass="38525">MKKIHLLLTIFILSLSLGCSKDNEIPNLDAINAPGDISAAISIKPDNSGDVLITPSGTGITQFKIYYGDGTTLPGIVNPGDSILHTFLEGTFSVKIVGTTLNGKISETTIPVTVSFFAPTDLLVTIASIPTNSLGITVKAQANFENGFKVFFGESPTETPVNFLEGDVITHFYANAGTYQVKVVAVTGGSATAEYTQNVTVTVPLLINLPLDFESPTLPYTFSNFGGANTTIVSNSHQVGIDTSTKVASLVKGAGAQVWAGSFIELSSPIDFSVMKKLKMKVWCPQSGIIVKMKLENLADSTKNKEVDATVATANSWQELTFDFSSINMSYTYQRVVVFFDFGASGNGSTYLFDDIRQSN</sequence>
<dbReference type="OrthoDB" id="5381604at2"/>
<feature type="domain" description="PKD" evidence="2">
    <location>
        <begin position="152"/>
        <end position="204"/>
    </location>
</feature>
<dbReference type="InterPro" id="IPR022409">
    <property type="entry name" value="PKD/Chitinase_dom"/>
</dbReference>
<dbReference type="RefSeq" id="WP_112112918.1">
    <property type="nucleotide sequence ID" value="NZ_QLSZ01000004.1"/>
</dbReference>
<feature type="signal peptide" evidence="1">
    <location>
        <begin position="1"/>
        <end position="21"/>
    </location>
</feature>
<evidence type="ECO:0000313" key="4">
    <source>
        <dbReference type="Proteomes" id="UP000248840"/>
    </source>
</evidence>
<proteinExistence type="predicted"/>
<dbReference type="SMART" id="SM00089">
    <property type="entry name" value="PKD"/>
    <property type="match status" value="2"/>
</dbReference>